<evidence type="ECO:0000313" key="1">
    <source>
        <dbReference type="EMBL" id="MEG3440441.1"/>
    </source>
</evidence>
<organism evidence="1 2">
    <name type="scientific">Pannus brasiliensis CCIBt3594</name>
    <dbReference type="NCBI Taxonomy" id="1427578"/>
    <lineage>
        <taxon>Bacteria</taxon>
        <taxon>Bacillati</taxon>
        <taxon>Cyanobacteriota</taxon>
        <taxon>Cyanophyceae</taxon>
        <taxon>Oscillatoriophycideae</taxon>
        <taxon>Chroococcales</taxon>
        <taxon>Microcystaceae</taxon>
        <taxon>Pannus</taxon>
    </lineage>
</organism>
<protein>
    <submittedName>
        <fullName evidence="1">Uncharacterized protein</fullName>
    </submittedName>
</protein>
<accession>A0AAW9QYR4</accession>
<name>A0AAW9QYR4_9CHRO</name>
<dbReference type="Proteomes" id="UP001328733">
    <property type="component" value="Unassembled WGS sequence"/>
</dbReference>
<proteinExistence type="predicted"/>
<sequence length="78" mass="8871">IILEAFFIALFLSFNTSAILEKKPVRECIASLLSNIWDECQIQLFQNQPSLAAFQYLLHLLIERQHPLALELAKSIGS</sequence>
<dbReference type="RefSeq" id="WP_332867910.1">
    <property type="nucleotide sequence ID" value="NZ_JBAFSM010000117.1"/>
</dbReference>
<keyword evidence="2" id="KW-1185">Reference proteome</keyword>
<reference evidence="1 2" key="1">
    <citation type="submission" date="2024-01" db="EMBL/GenBank/DDBJ databases">
        <title>Genomic insights into the taxonomy and metabolism of the cyanobacterium Pannus brasiliensis CCIBt3594.</title>
        <authorList>
            <person name="Machado M."/>
            <person name="Botero N.B."/>
            <person name="Andreote A.P.D."/>
            <person name="Feitosa A.M.T."/>
            <person name="Popin R."/>
            <person name="Sivonen K."/>
            <person name="Fiore M.F."/>
        </authorList>
    </citation>
    <scope>NUCLEOTIDE SEQUENCE [LARGE SCALE GENOMIC DNA]</scope>
    <source>
        <strain evidence="1 2">CCIBt3594</strain>
    </source>
</reference>
<comment type="caution">
    <text evidence="1">The sequence shown here is derived from an EMBL/GenBank/DDBJ whole genome shotgun (WGS) entry which is preliminary data.</text>
</comment>
<evidence type="ECO:0000313" key="2">
    <source>
        <dbReference type="Proteomes" id="UP001328733"/>
    </source>
</evidence>
<dbReference type="EMBL" id="JBAFSM010000117">
    <property type="protein sequence ID" value="MEG3440441.1"/>
    <property type="molecule type" value="Genomic_DNA"/>
</dbReference>
<feature type="non-terminal residue" evidence="1">
    <location>
        <position position="1"/>
    </location>
</feature>
<gene>
    <name evidence="1" type="ORF">V0288_25210</name>
</gene>
<dbReference type="AlphaFoldDB" id="A0AAW9QYR4"/>